<accession>A0A164NTK2</accession>
<dbReference type="PANTHER" id="PTHR47163:SF2">
    <property type="entry name" value="SI:DKEY-17M8.2"/>
    <property type="match status" value="1"/>
</dbReference>
<comment type="caution">
    <text evidence="2">The sequence shown here is derived from an EMBL/GenBank/DDBJ whole genome shotgun (WGS) entry which is preliminary data.</text>
</comment>
<dbReference type="AlphaFoldDB" id="A0A164NTK2"/>
<keyword evidence="1" id="KW-0812">Transmembrane</keyword>
<protein>
    <submittedName>
        <fullName evidence="2">Uncharacterized protein</fullName>
    </submittedName>
</protein>
<name>A0A164NTK2_9CRUS</name>
<keyword evidence="1" id="KW-0472">Membrane</keyword>
<dbReference type="InterPro" id="IPR053164">
    <property type="entry name" value="IS1016-like_transposase"/>
</dbReference>
<keyword evidence="1" id="KW-1133">Transmembrane helix</keyword>
<evidence type="ECO:0000313" key="3">
    <source>
        <dbReference type="Proteomes" id="UP000076858"/>
    </source>
</evidence>
<evidence type="ECO:0000256" key="1">
    <source>
        <dbReference type="SAM" id="Phobius"/>
    </source>
</evidence>
<dbReference type="Proteomes" id="UP000076858">
    <property type="component" value="Unassembled WGS sequence"/>
</dbReference>
<organism evidence="2 3">
    <name type="scientific">Daphnia magna</name>
    <dbReference type="NCBI Taxonomy" id="35525"/>
    <lineage>
        <taxon>Eukaryota</taxon>
        <taxon>Metazoa</taxon>
        <taxon>Ecdysozoa</taxon>
        <taxon>Arthropoda</taxon>
        <taxon>Crustacea</taxon>
        <taxon>Branchiopoda</taxon>
        <taxon>Diplostraca</taxon>
        <taxon>Cladocera</taxon>
        <taxon>Anomopoda</taxon>
        <taxon>Daphniidae</taxon>
        <taxon>Daphnia</taxon>
    </lineage>
</organism>
<feature type="transmembrane region" description="Helical" evidence="1">
    <location>
        <begin position="52"/>
        <end position="77"/>
    </location>
</feature>
<dbReference type="OrthoDB" id="6379547at2759"/>
<gene>
    <name evidence="2" type="ORF">APZ42_030421</name>
</gene>
<dbReference type="PANTHER" id="PTHR47163">
    <property type="entry name" value="DDE_TNP_IS1595 DOMAIN-CONTAINING PROTEIN"/>
    <property type="match status" value="1"/>
</dbReference>
<proteinExistence type="predicted"/>
<keyword evidence="3" id="KW-1185">Reference proteome</keyword>
<evidence type="ECO:0000313" key="2">
    <source>
        <dbReference type="EMBL" id="KZS06225.1"/>
    </source>
</evidence>
<sequence>MLKVDPGMTEERKIQFIFQNMEPTLMQKVFPQMDQLNTNELFRRLQAHYYTILYYTILYYTILYYTILYSTILYYFVFLAHGTPIDWYNFCREVSEDIVINNSEKIGSVGITVEIDESKFGKRKYNRGKRVVGVWVFGGAERISGKCFLVAVSDRS</sequence>
<dbReference type="EMBL" id="LRGB01002829">
    <property type="protein sequence ID" value="KZS06225.1"/>
    <property type="molecule type" value="Genomic_DNA"/>
</dbReference>
<reference evidence="2 3" key="1">
    <citation type="submission" date="2016-03" db="EMBL/GenBank/DDBJ databases">
        <title>EvidentialGene: Evidence-directed Construction of Genes on Genomes.</title>
        <authorList>
            <person name="Gilbert D.G."/>
            <person name="Choi J.-H."/>
            <person name="Mockaitis K."/>
            <person name="Colbourne J."/>
            <person name="Pfrender M."/>
        </authorList>
    </citation>
    <scope>NUCLEOTIDE SEQUENCE [LARGE SCALE GENOMIC DNA]</scope>
    <source>
        <strain evidence="2 3">Xinb3</strain>
        <tissue evidence="2">Complete organism</tissue>
    </source>
</reference>